<dbReference type="InterPro" id="IPR005351">
    <property type="entry name" value="ASTER"/>
</dbReference>
<reference evidence="6 7" key="1">
    <citation type="journal article" date="2016" name="Sci. Rep.">
        <title>Peltaster fructicola genome reveals evolution from an invasive phytopathogen to an ectophytic parasite.</title>
        <authorList>
            <person name="Xu C."/>
            <person name="Chen H."/>
            <person name="Gleason M.L."/>
            <person name="Xu J.R."/>
            <person name="Liu H."/>
            <person name="Zhang R."/>
            <person name="Sun G."/>
        </authorList>
    </citation>
    <scope>NUCLEOTIDE SEQUENCE [LARGE SCALE GENOMIC DNA]</scope>
    <source>
        <strain evidence="6 7">LNHT1506</strain>
    </source>
</reference>
<evidence type="ECO:0000256" key="5">
    <source>
        <dbReference type="SAM" id="Phobius"/>
    </source>
</evidence>
<dbReference type="GO" id="GO:0005789">
    <property type="term" value="C:endoplasmic reticulum membrane"/>
    <property type="evidence" value="ECO:0007669"/>
    <property type="project" value="InterPro"/>
</dbReference>
<comment type="subcellular location">
    <subcellularLocation>
        <location evidence="1">Membrane</location>
    </subcellularLocation>
</comment>
<dbReference type="OrthoDB" id="284718at2759"/>
<proteinExistence type="predicted"/>
<evidence type="ECO:0000313" key="7">
    <source>
        <dbReference type="Proteomes" id="UP000503462"/>
    </source>
</evidence>
<keyword evidence="7" id="KW-1185">Reference proteome</keyword>
<evidence type="ECO:0000256" key="3">
    <source>
        <dbReference type="ARBA" id="ARBA00022989"/>
    </source>
</evidence>
<keyword evidence="2 5" id="KW-0812">Transmembrane</keyword>
<dbReference type="GO" id="GO:0045048">
    <property type="term" value="P:protein insertion into ER membrane"/>
    <property type="evidence" value="ECO:0007669"/>
    <property type="project" value="InterPro"/>
</dbReference>
<keyword evidence="4 5" id="KW-0472">Membrane</keyword>
<protein>
    <recommendedName>
        <fullName evidence="8">Protein Asterix</fullName>
    </recommendedName>
</protein>
<dbReference type="Proteomes" id="UP000503462">
    <property type="component" value="Chromosome 3"/>
</dbReference>
<gene>
    <name evidence="6" type="ORF">AMS68_004744</name>
</gene>
<dbReference type="PANTHER" id="PTHR28038:SF1">
    <property type="entry name" value="ADL329WP"/>
    <property type="match status" value="1"/>
</dbReference>
<evidence type="ECO:0000256" key="2">
    <source>
        <dbReference type="ARBA" id="ARBA00022692"/>
    </source>
</evidence>
<name>A0A6H0XWT2_9PEZI</name>
<dbReference type="PANTHER" id="PTHR28038">
    <property type="entry name" value="ADL329WP"/>
    <property type="match status" value="1"/>
</dbReference>
<dbReference type="GO" id="GO:0044183">
    <property type="term" value="F:protein folding chaperone"/>
    <property type="evidence" value="ECO:0007669"/>
    <property type="project" value="InterPro"/>
</dbReference>
<evidence type="ECO:0000256" key="4">
    <source>
        <dbReference type="ARBA" id="ARBA00023136"/>
    </source>
</evidence>
<evidence type="ECO:0000256" key="1">
    <source>
        <dbReference type="ARBA" id="ARBA00004370"/>
    </source>
</evidence>
<sequence length="115" mass="12005">MASKKDMRRADLVVPYTAPAAEKEGADFQGAAASTLPMAAIFTRNKLIGWTAVIFTIQGWLSETPSQRAAAQTPALFSVGMSFLSLVVTYLPLFMPPPAGQAAVGTTPAAPAPLP</sequence>
<feature type="transmembrane region" description="Helical" evidence="5">
    <location>
        <begin position="75"/>
        <end position="95"/>
    </location>
</feature>
<dbReference type="Pfam" id="PF03669">
    <property type="entry name" value="ASTER"/>
    <property type="match status" value="1"/>
</dbReference>
<evidence type="ECO:0008006" key="8">
    <source>
        <dbReference type="Google" id="ProtNLM"/>
    </source>
</evidence>
<accession>A0A6H0XWT2</accession>
<organism evidence="6 7">
    <name type="scientific">Peltaster fructicola</name>
    <dbReference type="NCBI Taxonomy" id="286661"/>
    <lineage>
        <taxon>Eukaryota</taxon>
        <taxon>Fungi</taxon>
        <taxon>Dikarya</taxon>
        <taxon>Ascomycota</taxon>
        <taxon>Pezizomycotina</taxon>
        <taxon>Dothideomycetes</taxon>
        <taxon>Dothideomycetes incertae sedis</taxon>
        <taxon>Peltaster</taxon>
    </lineage>
</organism>
<evidence type="ECO:0000313" key="6">
    <source>
        <dbReference type="EMBL" id="QIW99226.1"/>
    </source>
</evidence>
<keyword evidence="3 5" id="KW-1133">Transmembrane helix</keyword>
<dbReference type="EMBL" id="CP051141">
    <property type="protein sequence ID" value="QIW99226.1"/>
    <property type="molecule type" value="Genomic_DNA"/>
</dbReference>
<dbReference type="AlphaFoldDB" id="A0A6H0XWT2"/>